<reference evidence="7" key="1">
    <citation type="submission" date="2016-10" db="EMBL/GenBank/DDBJ databases">
        <title>Sequence of Gallionella enrichment culture.</title>
        <authorList>
            <person name="Poehlein A."/>
            <person name="Muehling M."/>
            <person name="Daniel R."/>
        </authorList>
    </citation>
    <scope>NUCLEOTIDE SEQUENCE</scope>
</reference>
<keyword evidence="3 7" id="KW-0347">Helicase</keyword>
<dbReference type="InterPro" id="IPR003593">
    <property type="entry name" value="AAA+_ATPase"/>
</dbReference>
<dbReference type="InterPro" id="IPR007502">
    <property type="entry name" value="Helicase-assoc_dom"/>
</dbReference>
<dbReference type="InterPro" id="IPR024590">
    <property type="entry name" value="HrpA_C"/>
</dbReference>
<dbReference type="SMART" id="SM00847">
    <property type="entry name" value="HA2"/>
    <property type="match status" value="1"/>
</dbReference>
<dbReference type="InterPro" id="IPR027417">
    <property type="entry name" value="P-loop_NTPase"/>
</dbReference>
<dbReference type="Gene3D" id="1.20.120.1080">
    <property type="match status" value="1"/>
</dbReference>
<dbReference type="SUPFAM" id="SSF52540">
    <property type="entry name" value="P-loop containing nucleoside triphosphate hydrolases"/>
    <property type="match status" value="1"/>
</dbReference>
<dbReference type="PANTHER" id="PTHR18934">
    <property type="entry name" value="ATP-DEPENDENT RNA HELICASE"/>
    <property type="match status" value="1"/>
</dbReference>
<accession>A0A1J5SKF0</accession>
<comment type="caution">
    <text evidence="7">The sequence shown here is derived from an EMBL/GenBank/DDBJ whole genome shotgun (WGS) entry which is preliminary data.</text>
</comment>
<dbReference type="FunFam" id="3.40.50.300:FF:000575">
    <property type="entry name" value="ATP-dependent helicase hrpA"/>
    <property type="match status" value="1"/>
</dbReference>
<dbReference type="GO" id="GO:0003723">
    <property type="term" value="F:RNA binding"/>
    <property type="evidence" value="ECO:0007669"/>
    <property type="project" value="TreeGrafter"/>
</dbReference>
<evidence type="ECO:0000256" key="3">
    <source>
        <dbReference type="ARBA" id="ARBA00022806"/>
    </source>
</evidence>
<dbReference type="SMART" id="SM00490">
    <property type="entry name" value="HELICc"/>
    <property type="match status" value="1"/>
</dbReference>
<dbReference type="NCBIfam" id="NF008348">
    <property type="entry name" value="PRK11131.1"/>
    <property type="match status" value="1"/>
</dbReference>
<gene>
    <name evidence="7" type="primary">hrpB_7</name>
    <name evidence="7" type="ORF">GALL_157910</name>
</gene>
<evidence type="ECO:0000256" key="4">
    <source>
        <dbReference type="ARBA" id="ARBA00022840"/>
    </source>
</evidence>
<dbReference type="PROSITE" id="PS51194">
    <property type="entry name" value="HELICASE_CTER"/>
    <property type="match status" value="1"/>
</dbReference>
<dbReference type="PANTHER" id="PTHR18934:SF99">
    <property type="entry name" value="ATP-DEPENDENT RNA HELICASE DHX37-RELATED"/>
    <property type="match status" value="1"/>
</dbReference>
<sequence>MNAALPPLAQRRLARIRQLSAIEYPADLPVVARREELAQAIDKHQVVIVCGETGSGKTTQLPKICLSLGRGVLGVIGHTQPRRVAARSVGARIAHELKSELGGLVGYKVRFNDKVSPDTCVKLMTDGILLAEIHHDPLLKQYDTLIIDEAHERSLNIDFLLGYLRQLLPRRPDLKLIITSATLDAERFSKHFANAPVLQVSGRTYPVEIRYRPPQQNEEGDTQDVPQAVCSALDELSIGGLKGDVLVFLPGEREIRDTAEALRKHQHKGIEILPLFSRLSIAEQDRVFKPASGMRRVVLATNVAETSLTVPNIGYVIDSGLARINRYSVRQKVEQLRIENISRAAANQRAGRCGRVMSGICIRLYEEADFLQRPEFTDAEIFRVSLATVILRMSALGLGEVEEFPFIEPPGSRAIADGYQLLQELNAIERNEIPPAKREAIALPPSGGKLEGGGAYKLTPLGHELAKLPLDPKVARLLLAGRQYHCLNEILVIASALALQDPRDRPSERREAADAAHQRFNDERSDFLAYLKLWAWFQEGIKHKKTNKLWANECRDKFLSPLRLREWHELHQQLHAQVSEMGMRFNERPATYEQIHKALLTGLLGNIGCKGVDKEPYYLGPREIKFFIASNSVLAKKGTKWVVAAEIVETTRLFARCVARIEPEWLEEVGAHLIKRSYFDPHWEKKAAQVAAWERSTLYGLLINPKKRVHYGPMNPEESREVFIREALVNGEFNTQAPFFAHNQKLIADIEALEHKARRPDVLVDDELIFAFYDQRIPAGIHNGAAFEHWRKEAEREQPKLLYLKKDDLMRHEASGITTEQFPPQLLMNNVSYALAYNFAPGKSDDGVTLTVPQALLNQVSAARCEYLVPGILAEKVAQLVKSLPQKLRRHCVPVPEFAAEFCASVKPSDTPLLQALARYIREQKQLDVPLDAFRLEQLPAHQLMNFRVVDEHGRQLGMSRNFAQLRGEWAPRQAVAPAPAAAKSAAPQQKNGGERYTEWKFGDFRPTREEARAGQTVTVFNALVDEGDAVTLQSFDTQDVARAAHRLGLRRLFMLALKEQVKYLEKNLPGMQAMAMQFLPFGSQQDLQRQILAVTFDRCCLNDPWPESEKEFATRCKDAKARLNLVAQEIARLVGAVLAEYHVLQKALPGFKAQAQVQQDIRSQCERLLGKDWIARTPYERMQHMPRYLKAINVRLEKLRANPARDAQNMAQMNPLLQQWQRKLSAQHGEVDERLEDFGWMLQELRVSLFAQELKTPVIVSVKRLEKMLAGLSG</sequence>
<feature type="domain" description="Helicase ATP-binding" evidence="5">
    <location>
        <begin position="38"/>
        <end position="201"/>
    </location>
</feature>
<protein>
    <submittedName>
        <fullName evidence="7">ATP-dependent RNA helicase HrpB</fullName>
        <ecNumber evidence="7">3.6.4.13</ecNumber>
    </submittedName>
</protein>
<evidence type="ECO:0000256" key="2">
    <source>
        <dbReference type="ARBA" id="ARBA00022801"/>
    </source>
</evidence>
<dbReference type="Pfam" id="PF00270">
    <property type="entry name" value="DEAD"/>
    <property type="match status" value="1"/>
</dbReference>
<evidence type="ECO:0000313" key="7">
    <source>
        <dbReference type="EMBL" id="OIR02172.1"/>
    </source>
</evidence>
<keyword evidence="4" id="KW-0067">ATP-binding</keyword>
<keyword evidence="2 7" id="KW-0378">Hydrolase</keyword>
<dbReference type="NCBIfam" id="TIGR01967">
    <property type="entry name" value="DEAH_box_HrpA"/>
    <property type="match status" value="1"/>
</dbReference>
<dbReference type="GO" id="GO:0003724">
    <property type="term" value="F:RNA helicase activity"/>
    <property type="evidence" value="ECO:0007669"/>
    <property type="project" value="UniProtKB-EC"/>
</dbReference>
<name>A0A1J5SKF0_9ZZZZ</name>
<dbReference type="CDD" id="cd18791">
    <property type="entry name" value="SF2_C_RHA"/>
    <property type="match status" value="1"/>
</dbReference>
<feature type="domain" description="Helicase C-terminal" evidence="6">
    <location>
        <begin position="232"/>
        <end position="397"/>
    </location>
</feature>
<dbReference type="PROSITE" id="PS51192">
    <property type="entry name" value="HELICASE_ATP_BIND_1"/>
    <property type="match status" value="1"/>
</dbReference>
<dbReference type="Gene3D" id="3.40.50.300">
    <property type="entry name" value="P-loop containing nucleotide triphosphate hydrolases"/>
    <property type="match status" value="2"/>
</dbReference>
<dbReference type="FunFam" id="1.20.120.1080:FF:000005">
    <property type="entry name" value="ATP-dependent helicase HrpA"/>
    <property type="match status" value="1"/>
</dbReference>
<dbReference type="InterPro" id="IPR011545">
    <property type="entry name" value="DEAD/DEAH_box_helicase_dom"/>
</dbReference>
<organism evidence="7">
    <name type="scientific">mine drainage metagenome</name>
    <dbReference type="NCBI Taxonomy" id="410659"/>
    <lineage>
        <taxon>unclassified sequences</taxon>
        <taxon>metagenomes</taxon>
        <taxon>ecological metagenomes</taxon>
    </lineage>
</organism>
<dbReference type="SMART" id="SM00487">
    <property type="entry name" value="DEXDc"/>
    <property type="match status" value="1"/>
</dbReference>
<dbReference type="Pfam" id="PF07717">
    <property type="entry name" value="OB_NTP_bind"/>
    <property type="match status" value="1"/>
</dbReference>
<keyword evidence="1" id="KW-0547">Nucleotide-binding</keyword>
<dbReference type="CDD" id="cd17989">
    <property type="entry name" value="DEXHc_HrpA"/>
    <property type="match status" value="1"/>
</dbReference>
<dbReference type="InterPro" id="IPR010222">
    <property type="entry name" value="RNA_helicase_HrpA"/>
</dbReference>
<evidence type="ECO:0000259" key="6">
    <source>
        <dbReference type="PROSITE" id="PS51194"/>
    </source>
</evidence>
<dbReference type="InterPro" id="IPR014001">
    <property type="entry name" value="Helicase_ATP-bd"/>
</dbReference>
<dbReference type="GO" id="GO:0005524">
    <property type="term" value="F:ATP binding"/>
    <property type="evidence" value="ECO:0007669"/>
    <property type="project" value="UniProtKB-KW"/>
</dbReference>
<dbReference type="InterPro" id="IPR001650">
    <property type="entry name" value="Helicase_C-like"/>
</dbReference>
<evidence type="ECO:0000259" key="5">
    <source>
        <dbReference type="PROSITE" id="PS51192"/>
    </source>
</evidence>
<dbReference type="Pfam" id="PF11898">
    <property type="entry name" value="DUF3418"/>
    <property type="match status" value="1"/>
</dbReference>
<dbReference type="AlphaFoldDB" id="A0A1J5SKF0"/>
<proteinExistence type="predicted"/>
<dbReference type="SMART" id="SM00382">
    <property type="entry name" value="AAA"/>
    <property type="match status" value="1"/>
</dbReference>
<evidence type="ECO:0000256" key="1">
    <source>
        <dbReference type="ARBA" id="ARBA00022741"/>
    </source>
</evidence>
<dbReference type="EMBL" id="MLJW01000077">
    <property type="protein sequence ID" value="OIR02172.1"/>
    <property type="molecule type" value="Genomic_DNA"/>
</dbReference>
<dbReference type="Pfam" id="PF21010">
    <property type="entry name" value="HA2_C"/>
    <property type="match status" value="1"/>
</dbReference>
<dbReference type="GO" id="GO:0016787">
    <property type="term" value="F:hydrolase activity"/>
    <property type="evidence" value="ECO:0007669"/>
    <property type="project" value="UniProtKB-KW"/>
</dbReference>
<dbReference type="InterPro" id="IPR011709">
    <property type="entry name" value="DEAD-box_helicase_OB_fold"/>
</dbReference>
<dbReference type="Pfam" id="PF00271">
    <property type="entry name" value="Helicase_C"/>
    <property type="match status" value="1"/>
</dbReference>
<dbReference type="EC" id="3.6.4.13" evidence="7"/>